<accession>A0AAP2RDF8</accession>
<dbReference type="GO" id="GO:0046872">
    <property type="term" value="F:metal ion binding"/>
    <property type="evidence" value="ECO:0007669"/>
    <property type="project" value="UniProtKB-KW"/>
</dbReference>
<dbReference type="PROSITE" id="PS00198">
    <property type="entry name" value="4FE4S_FER_1"/>
    <property type="match status" value="1"/>
</dbReference>
<dbReference type="InterPro" id="IPR009051">
    <property type="entry name" value="Helical_ferredxn"/>
</dbReference>
<dbReference type="EC" id="1.17.98.3" evidence="9"/>
<keyword evidence="3" id="KW-0479">Metal-binding</keyword>
<sequence length="382" mass="42155">MVNIGDKFYVKAADAGIQAKGECGGAVTAILKYLLENKMVDAVLAMGRGKDIYDGVPTLVTDPAKISEISGSLHCAPLLQSKFLHKYLDDAKGLKIAVVGVGCDAMAIKKMAEKGVINLDNLVLIGLNCGGTLPPVKAQEMIQKFYEVNPQDVVKEEIAKGNFIIETKDHQHKEIKIDELEELGYGRRANCRRCEVKIPRVMDIACGNWGVIGSDAGRATFVEVCSDLGAELIDGAIKANAVIATEPIPKGIEIRDSIEKSMLKLAEKWQKHDFVDDAKKEEYWLQQFSKCIKCLGCIKVCPVCLCADCKIESTEPYWFETNKYPVSPKLQFTRAAHLASDCVNCGQCEDVCPVEIPLSTFFQQSGKDYERIFKKFDELTSL</sequence>
<dbReference type="InterPro" id="IPR017896">
    <property type="entry name" value="4Fe4S_Fe-S-bd"/>
</dbReference>
<evidence type="ECO:0000256" key="9">
    <source>
        <dbReference type="ARBA" id="ARBA00049724"/>
    </source>
</evidence>
<dbReference type="EMBL" id="PGCK01000002">
    <property type="protein sequence ID" value="MCD1293980.1"/>
    <property type="molecule type" value="Genomic_DNA"/>
</dbReference>
<comment type="cofactor">
    <cofactor evidence="1">
        <name>Zn(2+)</name>
        <dbReference type="ChEBI" id="CHEBI:29105"/>
    </cofactor>
</comment>
<comment type="catalytic activity">
    <reaction evidence="8">
        <text>oxidized coenzyme F420-(gamma-L-Glu)(n) + formate + 2 H(+) = reduced coenzyme F420-(gamma-L-Glu)(n) + CO2</text>
        <dbReference type="Rhea" id="RHEA:42764"/>
        <dbReference type="Rhea" id="RHEA-COMP:12939"/>
        <dbReference type="Rhea" id="RHEA-COMP:14378"/>
        <dbReference type="ChEBI" id="CHEBI:15378"/>
        <dbReference type="ChEBI" id="CHEBI:15740"/>
        <dbReference type="ChEBI" id="CHEBI:16526"/>
        <dbReference type="ChEBI" id="CHEBI:133980"/>
        <dbReference type="ChEBI" id="CHEBI:139511"/>
        <dbReference type="EC" id="1.17.98.3"/>
    </reaction>
</comment>
<dbReference type="Gene3D" id="1.10.1060.10">
    <property type="entry name" value="Alpha-helical ferredoxin"/>
    <property type="match status" value="1"/>
</dbReference>
<dbReference type="GO" id="GO:0043794">
    <property type="term" value="F:formate dehydrogenase (coenzyme F420) activity"/>
    <property type="evidence" value="ECO:0007669"/>
    <property type="project" value="UniProtKB-EC"/>
</dbReference>
<dbReference type="Pfam" id="PF13183">
    <property type="entry name" value="Fer4_8"/>
    <property type="match status" value="1"/>
</dbReference>
<reference evidence="11 12" key="1">
    <citation type="submission" date="2017-11" db="EMBL/GenBank/DDBJ databases">
        <title>Isolation and Characterization of Family Methanocellaceae Species from Potential Methane Hydrate Area Offshore Southwestern Taiwan.</title>
        <authorList>
            <person name="Zhang W.-L."/>
            <person name="Chen W.-C."/>
            <person name="Lai M.-C."/>
            <person name="Chen S.-C."/>
        </authorList>
    </citation>
    <scope>NUCLEOTIDE SEQUENCE [LARGE SCALE GENOMIC DNA]</scope>
    <source>
        <strain evidence="11 12">CWC-04</strain>
    </source>
</reference>
<evidence type="ECO:0000256" key="4">
    <source>
        <dbReference type="ARBA" id="ARBA00022833"/>
    </source>
</evidence>
<comment type="cofactor">
    <cofactor evidence="2">
        <name>FAD</name>
        <dbReference type="ChEBI" id="CHEBI:57692"/>
    </cofactor>
</comment>
<evidence type="ECO:0000256" key="6">
    <source>
        <dbReference type="ARBA" id="ARBA00023004"/>
    </source>
</evidence>
<comment type="caution">
    <text evidence="11">The sequence shown here is derived from an EMBL/GenBank/DDBJ whole genome shotgun (WGS) entry which is preliminary data.</text>
</comment>
<dbReference type="AlphaFoldDB" id="A0AAP2RDF8"/>
<keyword evidence="6" id="KW-0408">Iron</keyword>
<evidence type="ECO:0000256" key="2">
    <source>
        <dbReference type="ARBA" id="ARBA00001974"/>
    </source>
</evidence>
<evidence type="ECO:0000259" key="10">
    <source>
        <dbReference type="PROSITE" id="PS51379"/>
    </source>
</evidence>
<evidence type="ECO:0000256" key="7">
    <source>
        <dbReference type="ARBA" id="ARBA00023014"/>
    </source>
</evidence>
<dbReference type="RefSeq" id="WP_230740503.1">
    <property type="nucleotide sequence ID" value="NZ_PGCK01000002.1"/>
</dbReference>
<dbReference type="InterPro" id="IPR045220">
    <property type="entry name" value="FRHB/FDHB/HCAR-like"/>
</dbReference>
<dbReference type="Pfam" id="PF04422">
    <property type="entry name" value="FrhB_FdhB_N"/>
    <property type="match status" value="1"/>
</dbReference>
<dbReference type="InterPro" id="IPR017900">
    <property type="entry name" value="4Fe4S_Fe_S_CS"/>
</dbReference>
<keyword evidence="12" id="KW-1185">Reference proteome</keyword>
<dbReference type="SUPFAM" id="SSF46548">
    <property type="entry name" value="alpha-helical ferredoxin"/>
    <property type="match status" value="1"/>
</dbReference>
<dbReference type="Pfam" id="PF04432">
    <property type="entry name" value="FrhB_FdhB_C"/>
    <property type="match status" value="1"/>
</dbReference>
<dbReference type="Proteomes" id="UP001320159">
    <property type="component" value="Unassembled WGS sequence"/>
</dbReference>
<evidence type="ECO:0000256" key="1">
    <source>
        <dbReference type="ARBA" id="ARBA00001947"/>
    </source>
</evidence>
<evidence type="ECO:0000256" key="5">
    <source>
        <dbReference type="ARBA" id="ARBA00023002"/>
    </source>
</evidence>
<keyword evidence="4" id="KW-0862">Zinc</keyword>
<feature type="domain" description="4Fe-4S ferredoxin-type" evidence="10">
    <location>
        <begin position="281"/>
        <end position="303"/>
    </location>
</feature>
<dbReference type="PANTHER" id="PTHR31332:SF6">
    <property type="entry name" value="FORMATE DEHYDROGENASE SUBUNIT BETA"/>
    <property type="match status" value="1"/>
</dbReference>
<proteinExistence type="predicted"/>
<dbReference type="GO" id="GO:0051536">
    <property type="term" value="F:iron-sulfur cluster binding"/>
    <property type="evidence" value="ECO:0007669"/>
    <property type="project" value="UniProtKB-KW"/>
</dbReference>
<dbReference type="InterPro" id="IPR007525">
    <property type="entry name" value="FrhB_FdhB_C"/>
</dbReference>
<name>A0AAP2RDF8_9EURY</name>
<dbReference type="PANTHER" id="PTHR31332">
    <property type="entry name" value="7-HYDROXYMETHYL CHLOROPHYLL A REDUCTASE, CHLOROPLASTIC"/>
    <property type="match status" value="1"/>
</dbReference>
<feature type="domain" description="4Fe-4S ferredoxin-type" evidence="10">
    <location>
        <begin position="333"/>
        <end position="362"/>
    </location>
</feature>
<keyword evidence="5" id="KW-0560">Oxidoreductase</keyword>
<evidence type="ECO:0000256" key="3">
    <source>
        <dbReference type="ARBA" id="ARBA00022723"/>
    </source>
</evidence>
<evidence type="ECO:0000313" key="11">
    <source>
        <dbReference type="EMBL" id="MCD1293980.1"/>
    </source>
</evidence>
<organism evidence="11 12">
    <name type="scientific">Methanooceanicella nereidis</name>
    <dbReference type="NCBI Taxonomy" id="2052831"/>
    <lineage>
        <taxon>Archaea</taxon>
        <taxon>Methanobacteriati</taxon>
        <taxon>Methanobacteriota</taxon>
        <taxon>Stenosarchaea group</taxon>
        <taxon>Methanomicrobia</taxon>
        <taxon>Methanocellales</taxon>
        <taxon>Methanocellaceae</taxon>
        <taxon>Methanooceanicella</taxon>
    </lineage>
</organism>
<dbReference type="PROSITE" id="PS51379">
    <property type="entry name" value="4FE4S_FER_2"/>
    <property type="match status" value="2"/>
</dbReference>
<evidence type="ECO:0000256" key="8">
    <source>
        <dbReference type="ARBA" id="ARBA00047971"/>
    </source>
</evidence>
<gene>
    <name evidence="11" type="ORF">CUJ83_03085</name>
</gene>
<dbReference type="GO" id="GO:0052592">
    <property type="term" value="F:oxidoreductase activity, acting on CH or CH2 groups, with an iron-sulfur protein as acceptor"/>
    <property type="evidence" value="ECO:0007669"/>
    <property type="project" value="TreeGrafter"/>
</dbReference>
<protein>
    <recommendedName>
        <fullName evidence="9">formate dehydrogenase (coenzyme F420)</fullName>
        <ecNumber evidence="9">1.17.98.3</ecNumber>
    </recommendedName>
</protein>
<keyword evidence="7" id="KW-0411">Iron-sulfur</keyword>
<dbReference type="InterPro" id="IPR007516">
    <property type="entry name" value="Co_F420_Hydgase/DH_bsu_N"/>
</dbReference>
<evidence type="ECO:0000313" key="12">
    <source>
        <dbReference type="Proteomes" id="UP001320159"/>
    </source>
</evidence>